<dbReference type="NCBIfam" id="NF002086">
    <property type="entry name" value="PRK00915.1-3"/>
    <property type="match status" value="1"/>
</dbReference>
<dbReference type="Pfam" id="PF22617">
    <property type="entry name" value="HCS_D2"/>
    <property type="match status" value="1"/>
</dbReference>
<dbReference type="CDD" id="cd07940">
    <property type="entry name" value="DRE_TIM_IPMS"/>
    <property type="match status" value="1"/>
</dbReference>
<organism evidence="7 8">
    <name type="scientific">Brassica carinata</name>
    <name type="common">Ethiopian mustard</name>
    <name type="synonym">Abyssinian cabbage</name>
    <dbReference type="NCBI Taxonomy" id="52824"/>
    <lineage>
        <taxon>Eukaryota</taxon>
        <taxon>Viridiplantae</taxon>
        <taxon>Streptophyta</taxon>
        <taxon>Embryophyta</taxon>
        <taxon>Tracheophyta</taxon>
        <taxon>Spermatophyta</taxon>
        <taxon>Magnoliopsida</taxon>
        <taxon>eudicotyledons</taxon>
        <taxon>Gunneridae</taxon>
        <taxon>Pentapetalae</taxon>
        <taxon>rosids</taxon>
        <taxon>malvids</taxon>
        <taxon>Brassicales</taxon>
        <taxon>Brassicaceae</taxon>
        <taxon>Brassiceae</taxon>
        <taxon>Brassica</taxon>
    </lineage>
</organism>
<dbReference type="EMBL" id="JAAMPC010000007">
    <property type="protein sequence ID" value="KAG2301218.1"/>
    <property type="molecule type" value="Genomic_DNA"/>
</dbReference>
<protein>
    <recommendedName>
        <fullName evidence="4">methylthioalkylmalate synthase</fullName>
        <ecNumber evidence="4">2.3.3.17</ecNumber>
    </recommendedName>
</protein>
<keyword evidence="8" id="KW-1185">Reference proteome</keyword>
<feature type="domain" description="Pyruvate carboxyltransferase" evidence="6">
    <location>
        <begin position="81"/>
        <end position="356"/>
    </location>
</feature>
<gene>
    <name evidence="7" type="ORF">Bca52824_029869</name>
</gene>
<proteinExistence type="inferred from homology"/>
<dbReference type="InterPro" id="IPR050073">
    <property type="entry name" value="2-IPM_HCS-like"/>
</dbReference>
<comment type="similarity">
    <text evidence="5">Belongs to the alpha-IPM synthase/homocitrate synthase family.</text>
</comment>
<evidence type="ECO:0000259" key="6">
    <source>
        <dbReference type="PROSITE" id="PS50991"/>
    </source>
</evidence>
<evidence type="ECO:0000256" key="2">
    <source>
        <dbReference type="ARBA" id="ARBA00022679"/>
    </source>
</evidence>
<name>A0A8X7S862_BRACI</name>
<evidence type="ECO:0000313" key="7">
    <source>
        <dbReference type="EMBL" id="KAG2301218.1"/>
    </source>
</evidence>
<dbReference type="PROSITE" id="PS50991">
    <property type="entry name" value="PYR_CT"/>
    <property type="match status" value="1"/>
</dbReference>
<reference evidence="7 8" key="1">
    <citation type="submission" date="2020-02" db="EMBL/GenBank/DDBJ databases">
        <authorList>
            <person name="Ma Q."/>
            <person name="Huang Y."/>
            <person name="Song X."/>
            <person name="Pei D."/>
        </authorList>
    </citation>
    <scope>NUCLEOTIDE SEQUENCE [LARGE SCALE GENOMIC DNA]</scope>
    <source>
        <strain evidence="7">Sxm20200214</strain>
        <tissue evidence="7">Leaf</tissue>
    </source>
</reference>
<dbReference type="GO" id="GO:0009098">
    <property type="term" value="P:L-leucine biosynthetic process"/>
    <property type="evidence" value="ECO:0007669"/>
    <property type="project" value="TreeGrafter"/>
</dbReference>
<comment type="caution">
    <text evidence="7">The sequence shown here is derived from an EMBL/GenBank/DDBJ whole genome shotgun (WGS) entry which is preliminary data.</text>
</comment>
<dbReference type="Pfam" id="PF00682">
    <property type="entry name" value="HMGL-like"/>
    <property type="match status" value="1"/>
</dbReference>
<dbReference type="InterPro" id="IPR013785">
    <property type="entry name" value="Aldolase_TIM"/>
</dbReference>
<dbReference type="PANTHER" id="PTHR10277:SF73">
    <property type="entry name" value="PYRUVATE CARBOXYLTRANSFERASE DOMAIN-CONTAINING PROTEIN"/>
    <property type="match status" value="1"/>
</dbReference>
<evidence type="ECO:0000256" key="5">
    <source>
        <dbReference type="RuleBase" id="RU003523"/>
    </source>
</evidence>
<evidence type="ECO:0000313" key="8">
    <source>
        <dbReference type="Proteomes" id="UP000886595"/>
    </source>
</evidence>
<dbReference type="GO" id="GO:0009507">
    <property type="term" value="C:chloroplast"/>
    <property type="evidence" value="ECO:0007669"/>
    <property type="project" value="TreeGrafter"/>
</dbReference>
<evidence type="ECO:0000256" key="3">
    <source>
        <dbReference type="ARBA" id="ARBA00022946"/>
    </source>
</evidence>
<dbReference type="FunFam" id="3.20.20.70:FF:000010">
    <property type="entry name" value="2-isopropylmalate synthase"/>
    <property type="match status" value="1"/>
</dbReference>
<accession>A0A8X7S862</accession>
<keyword evidence="2 5" id="KW-0808">Transferase</keyword>
<dbReference type="Proteomes" id="UP000886595">
    <property type="component" value="Unassembled WGS sequence"/>
</dbReference>
<dbReference type="Gene3D" id="3.20.20.70">
    <property type="entry name" value="Aldolase class I"/>
    <property type="match status" value="1"/>
</dbReference>
<evidence type="ECO:0000256" key="1">
    <source>
        <dbReference type="ARBA" id="ARBA00004474"/>
    </source>
</evidence>
<comment type="subcellular location">
    <subcellularLocation>
        <location evidence="1">Plastid</location>
    </subcellularLocation>
</comment>
<dbReference type="SUPFAM" id="SSF51569">
    <property type="entry name" value="Aldolase"/>
    <property type="match status" value="1"/>
</dbReference>
<dbReference type="AlphaFoldDB" id="A0A8X7S862"/>
<dbReference type="FunFam" id="1.10.238.260:FF:000001">
    <property type="entry name" value="2-isopropylmalate synthase"/>
    <property type="match status" value="1"/>
</dbReference>
<dbReference type="PROSITE" id="PS00816">
    <property type="entry name" value="AIPM_HOMOCIT_SYNTH_2"/>
    <property type="match status" value="1"/>
</dbReference>
<dbReference type="PROSITE" id="PS00815">
    <property type="entry name" value="AIPM_HOMOCIT_SYNTH_1"/>
    <property type="match status" value="1"/>
</dbReference>
<keyword evidence="3" id="KW-0809">Transit peptide</keyword>
<dbReference type="InterPro" id="IPR054691">
    <property type="entry name" value="LeuA/HCS_post-cat"/>
</dbReference>
<dbReference type="Gene3D" id="1.10.238.260">
    <property type="match status" value="1"/>
</dbReference>
<dbReference type="EC" id="2.3.3.17" evidence="4"/>
<dbReference type="PANTHER" id="PTHR10277">
    <property type="entry name" value="HOMOCITRATE SYNTHASE-RELATED"/>
    <property type="match status" value="1"/>
</dbReference>
<dbReference type="GO" id="GO:0003852">
    <property type="term" value="F:2-isopropylmalate synthase activity"/>
    <property type="evidence" value="ECO:0007669"/>
    <property type="project" value="TreeGrafter"/>
</dbReference>
<evidence type="ECO:0000256" key="4">
    <source>
        <dbReference type="ARBA" id="ARBA00047173"/>
    </source>
</evidence>
<dbReference type="GO" id="GO:0010177">
    <property type="term" value="F:methylthioalkylmalate synthase activity"/>
    <property type="evidence" value="ECO:0007669"/>
    <property type="project" value="UniProtKB-EC"/>
</dbReference>
<dbReference type="InterPro" id="IPR000891">
    <property type="entry name" value="PYR_CT"/>
</dbReference>
<sequence length="506" mass="55479">MASSLLTSSGVIPTTGSNMVVRSFLPFGSVRLTRPYNNSSLLISCCSPVSKNAETSGIDLKPIVERWPEYIPNKVPDKNYVRVFDTTLRDGEQSPGAALTPPQKIEIARQLAKLRVDIMEVGFPVSSEEEFETIKTIAKTVGNEVDEETGYIPVICVIARSKERDIKAAWESVKYAKRPRIVVFTSTSDIHLKYKLKTTREEVVEITKSSIRFAKSLGFKDIEFGCEDGGSRSDKDYVCKVFEEAIKAGATTVAFPDTVGINMPQEYGELVRYVKANTPGIDDVIFSVHCHNDLGVATANTIAGVCAGARQVEVTINGIGERSGNAPLEEVVMALKCRGAYLMGGVYTRIDTRQIMATSEMVQEYTGLYVQPHKPIVGANCFVHESGIHQDGVLKNRSTYEILSPEDVGVVKSQNSGIVLGKLSGRHAVKGRLKELGYEINDEKLNEVFSRFRDLTKQKKRVTDDDLKALVMCGDAIFSSDKLNGANGKEINSISYVPAPQISSVV</sequence>
<dbReference type="OrthoDB" id="2015253at2759"/>
<dbReference type="GO" id="GO:0019761">
    <property type="term" value="P:glucosinolate biosynthetic process"/>
    <property type="evidence" value="ECO:0007669"/>
    <property type="project" value="UniProtKB-ARBA"/>
</dbReference>
<dbReference type="InterPro" id="IPR002034">
    <property type="entry name" value="AIPM/Hcit_synth_CS"/>
</dbReference>